<proteinExistence type="predicted"/>
<dbReference type="PANTHER" id="PTHR37625">
    <property type="entry name" value="OUTER MEMBRANE LIPOPROTEIN-RELATED"/>
    <property type="match status" value="1"/>
</dbReference>
<dbReference type="InterPro" id="IPR017734">
    <property type="entry name" value="T6SS_SciN"/>
</dbReference>
<keyword evidence="1" id="KW-0449">Lipoprotein</keyword>
<geneLocation type="plasmid" evidence="1">
    <name>p1</name>
</geneLocation>
<sequence length="206" mass="23330">MNYISIKNLIILACFSPVIVGCSVLNKSANPKPQDINFQIFGTTTLNPDLQNIPAPMRIDIYELKEVGEFNVVTYKELMENDKVLGDKLVRRTQYIVHPDSIKYIPLQVDNTAKYLGVAAGYLNIDTANWKLSLLKQSKTGLNTNQNYLYLYADKAGLQQLSQAQMTALLKDYAKRHPKDPLVKKNGKLVIPKPDYSKGIYTQRTF</sequence>
<name>A0A6P1KQM4_FAUOS</name>
<dbReference type="EMBL" id="CP047227">
    <property type="protein sequence ID" value="QHG10715.1"/>
    <property type="molecule type" value="Genomic_DNA"/>
</dbReference>
<dbReference type="InterPro" id="IPR038706">
    <property type="entry name" value="Type_VI_SciN-like_sf"/>
</dbReference>
<organism evidence="1">
    <name type="scientific">Faucicola osloensis</name>
    <name type="common">Moraxella osloensis</name>
    <dbReference type="NCBI Taxonomy" id="34062"/>
    <lineage>
        <taxon>Bacteria</taxon>
        <taxon>Pseudomonadati</taxon>
        <taxon>Pseudomonadota</taxon>
        <taxon>Gammaproteobacteria</taxon>
        <taxon>Moraxellales</taxon>
        <taxon>Moraxellaceae</taxon>
        <taxon>Faucicola</taxon>
    </lineage>
</organism>
<dbReference type="NCBIfam" id="TIGR03352">
    <property type="entry name" value="VI_chp_3"/>
    <property type="match status" value="1"/>
</dbReference>
<dbReference type="PROSITE" id="PS51257">
    <property type="entry name" value="PROKAR_LIPOPROTEIN"/>
    <property type="match status" value="1"/>
</dbReference>
<gene>
    <name evidence="1" type="primary">tssJ</name>
    <name evidence="1" type="ORF">GSF12_11980</name>
</gene>
<reference evidence="1" key="1">
    <citation type="journal article" date="2020" name="Microbiol. Resour. Announc.">
        <title>Complete Genome Sequence of Moraxella osloensis Strain YV1, Isolated from an Australian Wastewater Treatment Plant.</title>
        <authorList>
            <person name="Batinovic S."/>
            <person name="Rice D.T.F."/>
            <person name="Seviour R.J."/>
            <person name="Petrovski S."/>
        </authorList>
    </citation>
    <scope>NUCLEOTIDE SEQUENCE</scope>
    <source>
        <strain evidence="1">YV1</strain>
    </source>
</reference>
<evidence type="ECO:0000313" key="1">
    <source>
        <dbReference type="EMBL" id="QHG10715.1"/>
    </source>
</evidence>
<protein>
    <submittedName>
        <fullName evidence="1">Type VI secretion system lipoprotein TssJ</fullName>
    </submittedName>
</protein>
<dbReference type="Gene3D" id="2.60.40.4150">
    <property type="entry name" value="Type VI secretion system, lipoprotein SciN"/>
    <property type="match status" value="1"/>
</dbReference>
<dbReference type="Pfam" id="PF12790">
    <property type="entry name" value="T6SS-SciN"/>
    <property type="match status" value="1"/>
</dbReference>
<accession>A0A6P1KQM4</accession>
<keyword evidence="1" id="KW-0614">Plasmid</keyword>
<dbReference type="PANTHER" id="PTHR37625:SF4">
    <property type="entry name" value="OUTER MEMBRANE LIPOPROTEIN"/>
    <property type="match status" value="1"/>
</dbReference>
<dbReference type="AlphaFoldDB" id="A0A6P1KQM4"/>